<evidence type="ECO:0000259" key="1">
    <source>
        <dbReference type="Pfam" id="PF00144"/>
    </source>
</evidence>
<proteinExistence type="predicted"/>
<dbReference type="InterPro" id="IPR052907">
    <property type="entry name" value="Beta-lactamase/esterase"/>
</dbReference>
<dbReference type="GO" id="GO:0016787">
    <property type="term" value="F:hydrolase activity"/>
    <property type="evidence" value="ECO:0007669"/>
    <property type="project" value="UniProtKB-KW"/>
</dbReference>
<dbReference type="Gene3D" id="3.40.710.10">
    <property type="entry name" value="DD-peptidase/beta-lactamase superfamily"/>
    <property type="match status" value="1"/>
</dbReference>
<comment type="caution">
    <text evidence="2">The sequence shown here is derived from an EMBL/GenBank/DDBJ whole genome shotgun (WGS) entry which is preliminary data.</text>
</comment>
<dbReference type="InterPro" id="IPR001466">
    <property type="entry name" value="Beta-lactam-related"/>
</dbReference>
<dbReference type="Proteomes" id="UP001597297">
    <property type="component" value="Unassembled WGS sequence"/>
</dbReference>
<keyword evidence="2" id="KW-0378">Hydrolase</keyword>
<reference evidence="3" key="1">
    <citation type="journal article" date="2019" name="Int. J. Syst. Evol. Microbiol.">
        <title>The Global Catalogue of Microorganisms (GCM) 10K type strain sequencing project: providing services to taxonomists for standard genome sequencing and annotation.</title>
        <authorList>
            <consortium name="The Broad Institute Genomics Platform"/>
            <consortium name="The Broad Institute Genome Sequencing Center for Infectious Disease"/>
            <person name="Wu L."/>
            <person name="Ma J."/>
        </authorList>
    </citation>
    <scope>NUCLEOTIDE SEQUENCE [LARGE SCALE GENOMIC DNA]</scope>
    <source>
        <strain evidence="3">JCM 16545</strain>
    </source>
</reference>
<dbReference type="SUPFAM" id="SSF56601">
    <property type="entry name" value="beta-lactamase/transpeptidase-like"/>
    <property type="match status" value="1"/>
</dbReference>
<evidence type="ECO:0000313" key="2">
    <source>
        <dbReference type="EMBL" id="MFD2275789.1"/>
    </source>
</evidence>
<name>A0ABW5E5R3_9BACT</name>
<dbReference type="PANTHER" id="PTHR43319:SF3">
    <property type="entry name" value="BETA-LACTAMASE-RELATED DOMAIN-CONTAINING PROTEIN"/>
    <property type="match status" value="1"/>
</dbReference>
<protein>
    <submittedName>
        <fullName evidence="2">Serine hydrolase domain-containing protein</fullName>
    </submittedName>
</protein>
<dbReference type="InterPro" id="IPR012338">
    <property type="entry name" value="Beta-lactam/transpept-like"/>
</dbReference>
<sequence>MQLDVLEQTFKKNFAERGELGASVSVWKDGEEILNLAQGWCEREQVKPWVAETMVPFYSATKALASATLLMLLDENGLTPEDLVCRVWPNFPNSSATFAELMSHQCGLAALDQKASVFEYDAVIAAIEAQEPNWELGDGHGYHPRTFGFLLEEPVRVLSGRPLGEVFHERIAELLELDLWIGLPESEFDRVATLYPGKMEKSDLESGFYKEFNQQGTLVRQAFSSPSGLQGVHEMNKPKAWQSGLPAMGGVGTASSLAKFYQAAIGAIPFFSEDVLGWMKTPVVTGDDRILMTPTRFSCGFQLDPLDADGAKVRQNYGKGMQAFGHPGAGGSHAFGDPETGVSFAYIMNQMDLSVLPGAKSSSLIEALR</sequence>
<evidence type="ECO:0000313" key="3">
    <source>
        <dbReference type="Proteomes" id="UP001597297"/>
    </source>
</evidence>
<dbReference type="Pfam" id="PF00144">
    <property type="entry name" value="Beta-lactamase"/>
    <property type="match status" value="1"/>
</dbReference>
<dbReference type="PANTHER" id="PTHR43319">
    <property type="entry name" value="BETA-LACTAMASE-RELATED"/>
    <property type="match status" value="1"/>
</dbReference>
<feature type="domain" description="Beta-lactamase-related" evidence="1">
    <location>
        <begin position="7"/>
        <end position="352"/>
    </location>
</feature>
<dbReference type="EMBL" id="JBHUJC010000013">
    <property type="protein sequence ID" value="MFD2275789.1"/>
    <property type="molecule type" value="Genomic_DNA"/>
</dbReference>
<gene>
    <name evidence="2" type="ORF">ACFSQZ_04860</name>
</gene>
<keyword evidence="3" id="KW-1185">Reference proteome</keyword>
<accession>A0ABW5E5R3</accession>
<organism evidence="2 3">
    <name type="scientific">Rubritalea spongiae</name>
    <dbReference type="NCBI Taxonomy" id="430797"/>
    <lineage>
        <taxon>Bacteria</taxon>
        <taxon>Pseudomonadati</taxon>
        <taxon>Verrucomicrobiota</taxon>
        <taxon>Verrucomicrobiia</taxon>
        <taxon>Verrucomicrobiales</taxon>
        <taxon>Rubritaleaceae</taxon>
        <taxon>Rubritalea</taxon>
    </lineage>
</organism>